<proteinExistence type="predicted"/>
<keyword evidence="4" id="KW-1185">Reference proteome</keyword>
<feature type="compositionally biased region" description="Basic and acidic residues" evidence="1">
    <location>
        <begin position="236"/>
        <end position="259"/>
    </location>
</feature>
<dbReference type="RefSeq" id="WP_011273130.1">
    <property type="nucleotide sequence ID" value="NC_007164.1"/>
</dbReference>
<dbReference type="OrthoDB" id="5083868at2"/>
<evidence type="ECO:0000313" key="3">
    <source>
        <dbReference type="EMBL" id="CAI36605.1"/>
    </source>
</evidence>
<protein>
    <submittedName>
        <fullName evidence="3">Putative neuraminidase</fullName>
    </submittedName>
</protein>
<feature type="compositionally biased region" description="Basic and acidic residues" evidence="1">
    <location>
        <begin position="86"/>
        <end position="112"/>
    </location>
</feature>
<evidence type="ECO:0000256" key="2">
    <source>
        <dbReference type="SAM" id="SignalP"/>
    </source>
</evidence>
<accession>Q4JX52</accession>
<evidence type="ECO:0000256" key="1">
    <source>
        <dbReference type="SAM" id="MobiDB-lite"/>
    </source>
</evidence>
<dbReference type="AlphaFoldDB" id="Q4JX52"/>
<dbReference type="EMBL" id="CR931997">
    <property type="protein sequence ID" value="CAI36605.1"/>
    <property type="molecule type" value="Genomic_DNA"/>
</dbReference>
<feature type="region of interest" description="Disordered" evidence="1">
    <location>
        <begin position="38"/>
        <end position="112"/>
    </location>
</feature>
<name>Q4JX52_CORJK</name>
<reference evidence="3 4" key="1">
    <citation type="journal article" date="2005" name="J. Bacteriol.">
        <title>Complete genome sequence and analysis of the multiresistant nosocomial pathogen Corynebacterium jeikeium K411, a lipid-requiring bacterium of the human skin flora.</title>
        <authorList>
            <person name="Tauch A."/>
            <person name="Kaiser O."/>
            <person name="Hain T."/>
            <person name="Goesmann A."/>
            <person name="Weisshaar B."/>
            <person name="Albersmeier A."/>
            <person name="Bekel T."/>
            <person name="Bischoff N."/>
            <person name="Brune I."/>
            <person name="Chakraborty T."/>
            <person name="Kalinowski J."/>
            <person name="Meyer F."/>
            <person name="Rupp O."/>
            <person name="Schneiker S."/>
            <person name="Viehoever P."/>
            <person name="Puehler A."/>
        </authorList>
    </citation>
    <scope>NUCLEOTIDE SEQUENCE [LARGE SCALE GENOMIC DNA]</scope>
    <source>
        <strain evidence="3 4">K411</strain>
    </source>
</reference>
<dbReference type="KEGG" id="cjk:jk0448"/>
<keyword evidence="2" id="KW-0732">Signal</keyword>
<sequence>MKKNAASLTLAAAIGVTTAFAGAGNAFAEDAVDPGFNHDVAVAENADAAEAPADEAPAAEAEKPSADEAPAAEAEKPSADEAPAAEAEKPSADEAEQPAKDEAEQSGEKYDLKPEIRVAAGKSAGFAGLVSISAKNVGSETYYQDFPATSFRIDVHTEKGPKGVDRLITPGWFNGAYTRDLGFDKEKSVRSFEVTLSNPVNPGDSQLLANLNFGDGKTKLGRLVNYITVTQTGRLEEDKSTSNDQNVDSREITTTDVMHKPTKGLF</sequence>
<dbReference type="HOGENOM" id="CLU_1097173_0_0_11"/>
<dbReference type="PATRIC" id="fig|306537.10.peg.460"/>
<feature type="compositionally biased region" description="Low complexity" evidence="1">
    <location>
        <begin position="43"/>
        <end position="59"/>
    </location>
</feature>
<dbReference type="Proteomes" id="UP000000545">
    <property type="component" value="Chromosome"/>
</dbReference>
<gene>
    <name evidence="3" type="primary">nanA</name>
    <name evidence="3" type="ordered locus">jk0448</name>
</gene>
<feature type="chain" id="PRO_5039175637" evidence="2">
    <location>
        <begin position="22"/>
        <end position="266"/>
    </location>
</feature>
<feature type="signal peptide" evidence="2">
    <location>
        <begin position="1"/>
        <end position="21"/>
    </location>
</feature>
<evidence type="ECO:0000313" key="4">
    <source>
        <dbReference type="Proteomes" id="UP000000545"/>
    </source>
</evidence>
<feature type="region of interest" description="Disordered" evidence="1">
    <location>
        <begin position="236"/>
        <end position="266"/>
    </location>
</feature>
<dbReference type="eggNOG" id="ENOG5033Y1K">
    <property type="taxonomic scope" value="Bacteria"/>
</dbReference>
<organism evidence="3 4">
    <name type="scientific">Corynebacterium jeikeium (strain K411)</name>
    <dbReference type="NCBI Taxonomy" id="306537"/>
    <lineage>
        <taxon>Bacteria</taxon>
        <taxon>Bacillati</taxon>
        <taxon>Actinomycetota</taxon>
        <taxon>Actinomycetes</taxon>
        <taxon>Mycobacteriales</taxon>
        <taxon>Corynebacteriaceae</taxon>
        <taxon>Corynebacterium</taxon>
    </lineage>
</organism>